<keyword evidence="6" id="KW-1185">Reference proteome</keyword>
<evidence type="ECO:0000256" key="2">
    <source>
        <dbReference type="ARBA" id="ARBA00023125"/>
    </source>
</evidence>
<dbReference type="SUPFAM" id="SSF47413">
    <property type="entry name" value="lambda repressor-like DNA-binding domains"/>
    <property type="match status" value="1"/>
</dbReference>
<proteinExistence type="predicted"/>
<dbReference type="Gene3D" id="1.10.260.40">
    <property type="entry name" value="lambda repressor-like DNA-binding domains"/>
    <property type="match status" value="1"/>
</dbReference>
<evidence type="ECO:0000313" key="5">
    <source>
        <dbReference type="EMBL" id="CTQ72236.1"/>
    </source>
</evidence>
<accession>A0A0M7ACU4</accession>
<dbReference type="Pfam" id="PF00356">
    <property type="entry name" value="LacI"/>
    <property type="match status" value="1"/>
</dbReference>
<sequence length="335" mass="35348">MATIKDIARQAGAGVSTVSRVVNNSGYVAEATRKRIEKAISELGYRPNAGARMMRSGRSNLIGILVPSIKVDFFARLAHRLEQALFAQGYQSMICSTAEDPLHEAKYVDMLLAQQVDGVLIASVDGEGEVFAKLQDAGIPILALDRQLDKIGAKSVRADHYLGGLIAAQHLITLGHELISVVGAPKQSEPVILRAAGAAAACKTAGLPAPRTVLGTEHSVQGCAALGHEVLSCTPRATAIVATSDVAAIGILHAARVLGIEIPRDLSLTGFDDTPMASYVFPSLTTVAQPIDQIANEAITGLLRMIRTPEKGKTAEDVVLPVTLNVRQSTARVPK</sequence>
<dbReference type="CDD" id="cd01392">
    <property type="entry name" value="HTH_LacI"/>
    <property type="match status" value="1"/>
</dbReference>
<reference evidence="6" key="1">
    <citation type="submission" date="2015-07" db="EMBL/GenBank/DDBJ databases">
        <authorList>
            <person name="Rodrigo-Torres Lidia"/>
            <person name="Arahal R.David."/>
        </authorList>
    </citation>
    <scope>NUCLEOTIDE SEQUENCE [LARGE SCALE GENOMIC DNA]</scope>
    <source>
        <strain evidence="6">CECT 5096</strain>
    </source>
</reference>
<dbReference type="SMART" id="SM00354">
    <property type="entry name" value="HTH_LACI"/>
    <property type="match status" value="1"/>
</dbReference>
<dbReference type="Proteomes" id="UP000049983">
    <property type="component" value="Unassembled WGS sequence"/>
</dbReference>
<dbReference type="OrthoDB" id="8433438at2"/>
<evidence type="ECO:0000313" key="6">
    <source>
        <dbReference type="Proteomes" id="UP000049983"/>
    </source>
</evidence>
<evidence type="ECO:0000259" key="4">
    <source>
        <dbReference type="PROSITE" id="PS50932"/>
    </source>
</evidence>
<dbReference type="Pfam" id="PF13377">
    <property type="entry name" value="Peripla_BP_3"/>
    <property type="match status" value="1"/>
</dbReference>
<dbReference type="PANTHER" id="PTHR30146:SF109">
    <property type="entry name" value="HTH-TYPE TRANSCRIPTIONAL REGULATOR GALS"/>
    <property type="match status" value="1"/>
</dbReference>
<gene>
    <name evidence="5" type="primary">degA_2</name>
    <name evidence="5" type="ORF">LA5096_03164</name>
</gene>
<feature type="domain" description="HTH lacI-type" evidence="4">
    <location>
        <begin position="2"/>
        <end position="56"/>
    </location>
</feature>
<keyword evidence="2" id="KW-0238">DNA-binding</keyword>
<name>A0A0M7ACU4_9HYPH</name>
<evidence type="ECO:0000256" key="3">
    <source>
        <dbReference type="ARBA" id="ARBA00023163"/>
    </source>
</evidence>
<evidence type="ECO:0000256" key="1">
    <source>
        <dbReference type="ARBA" id="ARBA00023015"/>
    </source>
</evidence>
<dbReference type="RefSeq" id="WP_055110903.1">
    <property type="nucleotide sequence ID" value="NZ_CXWA01000006.1"/>
</dbReference>
<dbReference type="InterPro" id="IPR010982">
    <property type="entry name" value="Lambda_DNA-bd_dom_sf"/>
</dbReference>
<organism evidence="5 6">
    <name type="scientific">Roseibium album</name>
    <dbReference type="NCBI Taxonomy" id="311410"/>
    <lineage>
        <taxon>Bacteria</taxon>
        <taxon>Pseudomonadati</taxon>
        <taxon>Pseudomonadota</taxon>
        <taxon>Alphaproteobacteria</taxon>
        <taxon>Hyphomicrobiales</taxon>
        <taxon>Stappiaceae</taxon>
        <taxon>Roseibium</taxon>
    </lineage>
</organism>
<dbReference type="AlphaFoldDB" id="A0A0M7ACU4"/>
<dbReference type="PANTHER" id="PTHR30146">
    <property type="entry name" value="LACI-RELATED TRANSCRIPTIONAL REPRESSOR"/>
    <property type="match status" value="1"/>
</dbReference>
<dbReference type="CDD" id="cd06267">
    <property type="entry name" value="PBP1_LacI_sugar_binding-like"/>
    <property type="match status" value="1"/>
</dbReference>
<keyword evidence="1" id="KW-0805">Transcription regulation</keyword>
<dbReference type="Gene3D" id="3.40.50.2300">
    <property type="match status" value="2"/>
</dbReference>
<dbReference type="PROSITE" id="PS50932">
    <property type="entry name" value="HTH_LACI_2"/>
    <property type="match status" value="1"/>
</dbReference>
<dbReference type="GO" id="GO:0000976">
    <property type="term" value="F:transcription cis-regulatory region binding"/>
    <property type="evidence" value="ECO:0007669"/>
    <property type="project" value="TreeGrafter"/>
</dbReference>
<dbReference type="EMBL" id="CXWC01000011">
    <property type="protein sequence ID" value="CTQ72236.1"/>
    <property type="molecule type" value="Genomic_DNA"/>
</dbReference>
<dbReference type="InterPro" id="IPR000843">
    <property type="entry name" value="HTH_LacI"/>
</dbReference>
<dbReference type="InterPro" id="IPR046335">
    <property type="entry name" value="LacI/GalR-like_sensor"/>
</dbReference>
<keyword evidence="3" id="KW-0804">Transcription</keyword>
<dbReference type="STRING" id="311410.LA5095_00023"/>
<dbReference type="InterPro" id="IPR028082">
    <property type="entry name" value="Peripla_BP_I"/>
</dbReference>
<dbReference type="GeneID" id="97670517"/>
<dbReference type="GO" id="GO:0003700">
    <property type="term" value="F:DNA-binding transcription factor activity"/>
    <property type="evidence" value="ECO:0007669"/>
    <property type="project" value="TreeGrafter"/>
</dbReference>
<dbReference type="SUPFAM" id="SSF53822">
    <property type="entry name" value="Periplasmic binding protein-like I"/>
    <property type="match status" value="1"/>
</dbReference>
<protein>
    <submittedName>
        <fullName evidence="5">Degradation activator</fullName>
    </submittedName>
</protein>